<name>A0ABC8YQ81_9POAL</name>
<dbReference type="Pfam" id="PF20241">
    <property type="entry name" value="DUF6598"/>
    <property type="match status" value="1"/>
</dbReference>
<dbReference type="PANTHER" id="PTHR33065">
    <property type="entry name" value="OS07G0486400 PROTEIN"/>
    <property type="match status" value="1"/>
</dbReference>
<accession>A0ABC8YQ81</accession>
<dbReference type="InterPro" id="IPR046533">
    <property type="entry name" value="DUF6598"/>
</dbReference>
<dbReference type="PANTHER" id="PTHR33065:SF61">
    <property type="entry name" value="EXPRESSED PROTEIN"/>
    <property type="match status" value="1"/>
</dbReference>
<protein>
    <recommendedName>
        <fullName evidence="1">DUF6598 domain-containing protein</fullName>
    </recommendedName>
</protein>
<feature type="domain" description="DUF6598" evidence="1">
    <location>
        <begin position="140"/>
        <end position="402"/>
    </location>
</feature>
<gene>
    <name evidence="2" type="ORF">URODEC1_LOCUS35991</name>
</gene>
<dbReference type="EMBL" id="OZ075127">
    <property type="protein sequence ID" value="CAL4946297.1"/>
    <property type="molecule type" value="Genomic_DNA"/>
</dbReference>
<dbReference type="Proteomes" id="UP001497457">
    <property type="component" value="Chromosome 17b"/>
</dbReference>
<keyword evidence="3" id="KW-1185">Reference proteome</keyword>
<evidence type="ECO:0000259" key="1">
    <source>
        <dbReference type="Pfam" id="PF20241"/>
    </source>
</evidence>
<proteinExistence type="predicted"/>
<reference evidence="2" key="1">
    <citation type="submission" date="2024-10" db="EMBL/GenBank/DDBJ databases">
        <authorList>
            <person name="Ryan C."/>
        </authorList>
    </citation>
    <scope>NUCLEOTIDE SEQUENCE [LARGE SCALE GENOMIC DNA]</scope>
</reference>
<sequence length="414" mass="46881">MEKATEVLMREGLKERDCSDLEVESQQILGCEEDDAFWDNFEADTFWDNNEEVYVAPPVTRYEHAETKASCRKMVATVAWSDDEEEEEDDDDPDREALRFRKGWNYIWSRKYGCFEDTTRIPPMRYTDEPPLKRIYPCHTLQVFSAKIAGLGDGFQWPLDVFGLVAIRDPVDRNRNIIFQRSRVECQTLSEKDPHLVLTGPTRAVVLSDPVTIEVYLKVKGPIELKDKTLCFLADEILCLIPVHSCLLHRTCTSRFSTLEFTLGHIIFSVEAAIFVRVVDGTWPNGFHGQFSASMVSSGVTSSVDHDCEDEVPVIGGTTSVNHKKVILLSFGDEKLPMIGDGVVELSRRVVSVEVNSKLKVSVKAWQNDKDVMETVEEFMAKEADRSFGTLDIGSCKMDVIVAWSLVSNHPEPR</sequence>
<evidence type="ECO:0000313" key="2">
    <source>
        <dbReference type="EMBL" id="CAL4946297.1"/>
    </source>
</evidence>
<evidence type="ECO:0000313" key="3">
    <source>
        <dbReference type="Proteomes" id="UP001497457"/>
    </source>
</evidence>
<organism evidence="2 3">
    <name type="scientific">Urochloa decumbens</name>
    <dbReference type="NCBI Taxonomy" id="240449"/>
    <lineage>
        <taxon>Eukaryota</taxon>
        <taxon>Viridiplantae</taxon>
        <taxon>Streptophyta</taxon>
        <taxon>Embryophyta</taxon>
        <taxon>Tracheophyta</taxon>
        <taxon>Spermatophyta</taxon>
        <taxon>Magnoliopsida</taxon>
        <taxon>Liliopsida</taxon>
        <taxon>Poales</taxon>
        <taxon>Poaceae</taxon>
        <taxon>PACMAD clade</taxon>
        <taxon>Panicoideae</taxon>
        <taxon>Panicodae</taxon>
        <taxon>Paniceae</taxon>
        <taxon>Melinidinae</taxon>
        <taxon>Urochloa</taxon>
    </lineage>
</organism>
<dbReference type="AlphaFoldDB" id="A0ABC8YQ81"/>